<dbReference type="AlphaFoldDB" id="A0A517LQ03"/>
<dbReference type="PANTHER" id="PTHR24148">
    <property type="entry name" value="ANKYRIN REPEAT DOMAIN-CONTAINING PROTEIN 39 HOMOLOG-RELATED"/>
    <property type="match status" value="1"/>
</dbReference>
<evidence type="ECO:0000259" key="1">
    <source>
        <dbReference type="Pfam" id="PF06985"/>
    </source>
</evidence>
<evidence type="ECO:0000313" key="2">
    <source>
        <dbReference type="EMBL" id="QDS77734.1"/>
    </source>
</evidence>
<keyword evidence="3" id="KW-1185">Reference proteome</keyword>
<sequence length="675" mass="76507">MAELSAAGVTPLDLRAYDEQIKHGLKALYRSYLLFPKTAIRVVQICAPIPTETIHLRMRVVDLNHDPKPHFTALSYTWGPPLPSQKDEPHKRWLVKIGDTLCCVQKNLYDCLEQFSQSAEELYNGDLWIDALCINQDDEDERSQQVNRMAQIYQSADLVLMWLGKDSEDSAMALACDSLQKLAPYIKPGHDLGTLPAGIVMDDFLAVSKLYQRTWFTRVWVIQELLLAKETKFLCGRHEATWFDLAQFSHFIATSTSGWRKKFDREQLIAISAPARLAAGRRRFEAKTVDDDLLYHLIRSRSFKAGSPRDKVYSLLGLIQAKVQNEAQTPLLHADYTLSDSEVYIATAIHILENSYHLLLLGQVEGEDYQQLDGLPSWVPDWSVGARIGLGVTGYNRYHASRLRRSGNLTILKKEYVLKLEGMFLDTTTVVGESKLNFNTKSHPANRNLPHWLDILEGIENPYPVRTIHNKLQSRDEVFWRTLIADTGMAGTAGEGPICPASPKLRLSFRTWFLRILLETVERAHSSMATVQAPVIVPPELTILDRLAKESEPSEAILPTSAEVLCYFDQEKISSSHSSDPDPTDASLDEFEAAYSHSPHLRLFRTAKGYLGLGTTSMREKDTVWIIPGSRIPLIFRKVREPRRYRLVGGAYLHGFMQRTDADCEADTYDMIEVE</sequence>
<dbReference type="Pfam" id="PF06985">
    <property type="entry name" value="HET"/>
    <property type="match status" value="1"/>
</dbReference>
<evidence type="ECO:0000313" key="3">
    <source>
        <dbReference type="Proteomes" id="UP000316270"/>
    </source>
</evidence>
<dbReference type="Pfam" id="PF26639">
    <property type="entry name" value="Het-6_barrel"/>
    <property type="match status" value="1"/>
</dbReference>
<dbReference type="InterPro" id="IPR052895">
    <property type="entry name" value="HetReg/Transcr_Mod"/>
</dbReference>
<dbReference type="OrthoDB" id="3548654at2759"/>
<feature type="domain" description="Heterokaryon incompatibility" evidence="1">
    <location>
        <begin position="71"/>
        <end position="224"/>
    </location>
</feature>
<name>A0A517LQ03_9PEZI</name>
<dbReference type="InterPro" id="IPR010730">
    <property type="entry name" value="HET"/>
</dbReference>
<protein>
    <recommendedName>
        <fullName evidence="1">Heterokaryon incompatibility domain-containing protein</fullName>
    </recommendedName>
</protein>
<proteinExistence type="predicted"/>
<dbReference type="STRING" id="50376.A0A517LQ03"/>
<organism evidence="2 3">
    <name type="scientific">Venturia effusa</name>
    <dbReference type="NCBI Taxonomy" id="50376"/>
    <lineage>
        <taxon>Eukaryota</taxon>
        <taxon>Fungi</taxon>
        <taxon>Dikarya</taxon>
        <taxon>Ascomycota</taxon>
        <taxon>Pezizomycotina</taxon>
        <taxon>Dothideomycetes</taxon>
        <taxon>Pleosporomycetidae</taxon>
        <taxon>Venturiales</taxon>
        <taxon>Venturiaceae</taxon>
        <taxon>Venturia</taxon>
    </lineage>
</organism>
<reference evidence="2 3" key="1">
    <citation type="submission" date="2019-07" db="EMBL/GenBank/DDBJ databases">
        <title>Finished genome of Venturia effusa.</title>
        <authorList>
            <person name="Young C.A."/>
            <person name="Cox M.P."/>
            <person name="Ganley A.R.D."/>
            <person name="David W.J."/>
        </authorList>
    </citation>
    <scope>NUCLEOTIDE SEQUENCE [LARGE SCALE GENOMIC DNA]</scope>
    <source>
        <strain evidence="3">albino</strain>
    </source>
</reference>
<dbReference type="Proteomes" id="UP000316270">
    <property type="component" value="Chromosome 18"/>
</dbReference>
<dbReference type="PANTHER" id="PTHR24148:SF73">
    <property type="entry name" value="HET DOMAIN PROTEIN (AFU_ORTHOLOGUE AFUA_8G01020)"/>
    <property type="match status" value="1"/>
</dbReference>
<dbReference type="EMBL" id="CP042202">
    <property type="protein sequence ID" value="QDS77734.1"/>
    <property type="molecule type" value="Genomic_DNA"/>
</dbReference>
<gene>
    <name evidence="2" type="ORF">FKW77_004484</name>
</gene>
<accession>A0A517LQ03</accession>